<gene>
    <name evidence="8" type="ORF">A2960_02370</name>
</gene>
<comment type="subcellular location">
    <subcellularLocation>
        <location evidence="1">Membrane</location>
        <topology evidence="1">Single-pass membrane protein</topology>
    </subcellularLocation>
</comment>
<dbReference type="PROSITE" id="PS00409">
    <property type="entry name" value="PROKAR_NTER_METHYL"/>
    <property type="match status" value="1"/>
</dbReference>
<sequence>MKTKMRQGFTLIEILVSATIIGLLSTIGFTGFQAITRSGRDALRKSDLEQIRSALEIYKSENGFYPTPQNTCAPAVPTPYINTYPVDPKSADYRYCYNQTGNLTYTLCAHLENGGSTDSADLCGGANICTGNCNYKVSNP</sequence>
<dbReference type="Gene3D" id="3.30.700.10">
    <property type="entry name" value="Glycoprotein, Type 4 Pilin"/>
    <property type="match status" value="1"/>
</dbReference>
<dbReference type="GO" id="GO:0015628">
    <property type="term" value="P:protein secretion by the type II secretion system"/>
    <property type="evidence" value="ECO:0007669"/>
    <property type="project" value="InterPro"/>
</dbReference>
<dbReference type="InterPro" id="IPR000983">
    <property type="entry name" value="Bac_GSPG_pilin"/>
</dbReference>
<dbReference type="InterPro" id="IPR045584">
    <property type="entry name" value="Pilin-like"/>
</dbReference>
<dbReference type="InterPro" id="IPR012902">
    <property type="entry name" value="N_methyl_site"/>
</dbReference>
<organism evidence="8 9">
    <name type="scientific">Candidatus Gottesmanbacteria bacterium RIFCSPLOWO2_01_FULL_39_12b</name>
    <dbReference type="NCBI Taxonomy" id="1798388"/>
    <lineage>
        <taxon>Bacteria</taxon>
        <taxon>Candidatus Gottesmaniibacteriota</taxon>
    </lineage>
</organism>
<dbReference type="EMBL" id="MFJR01000007">
    <property type="protein sequence ID" value="OGG26969.1"/>
    <property type="molecule type" value="Genomic_DNA"/>
</dbReference>
<keyword evidence="5 6" id="KW-0472">Membrane</keyword>
<reference evidence="8 9" key="1">
    <citation type="journal article" date="2016" name="Nat. Commun.">
        <title>Thousands of microbial genomes shed light on interconnected biogeochemical processes in an aquifer system.</title>
        <authorList>
            <person name="Anantharaman K."/>
            <person name="Brown C.T."/>
            <person name="Hug L.A."/>
            <person name="Sharon I."/>
            <person name="Castelle C.J."/>
            <person name="Probst A.J."/>
            <person name="Thomas B.C."/>
            <person name="Singh A."/>
            <person name="Wilkins M.J."/>
            <person name="Karaoz U."/>
            <person name="Brodie E.L."/>
            <person name="Williams K.H."/>
            <person name="Hubbard S.S."/>
            <person name="Banfield J.F."/>
        </authorList>
    </citation>
    <scope>NUCLEOTIDE SEQUENCE [LARGE SCALE GENOMIC DNA]</scope>
</reference>
<keyword evidence="3 6" id="KW-0812">Transmembrane</keyword>
<proteinExistence type="predicted"/>
<dbReference type="GO" id="GO:0015627">
    <property type="term" value="C:type II protein secretion system complex"/>
    <property type="evidence" value="ECO:0007669"/>
    <property type="project" value="InterPro"/>
</dbReference>
<evidence type="ECO:0000256" key="5">
    <source>
        <dbReference type="ARBA" id="ARBA00023136"/>
    </source>
</evidence>
<evidence type="ECO:0000259" key="7">
    <source>
        <dbReference type="Pfam" id="PF08334"/>
    </source>
</evidence>
<comment type="caution">
    <text evidence="8">The sequence shown here is derived from an EMBL/GenBank/DDBJ whole genome shotgun (WGS) entry which is preliminary data.</text>
</comment>
<evidence type="ECO:0000313" key="9">
    <source>
        <dbReference type="Proteomes" id="UP000176609"/>
    </source>
</evidence>
<dbReference type="PRINTS" id="PR00813">
    <property type="entry name" value="BCTERIALGSPG"/>
</dbReference>
<feature type="transmembrane region" description="Helical" evidence="6">
    <location>
        <begin position="12"/>
        <end position="35"/>
    </location>
</feature>
<dbReference type="SUPFAM" id="SSF54523">
    <property type="entry name" value="Pili subunits"/>
    <property type="match status" value="1"/>
</dbReference>
<dbReference type="PANTHER" id="PTHR30093:SF44">
    <property type="entry name" value="TYPE II SECRETION SYSTEM CORE PROTEIN G"/>
    <property type="match status" value="1"/>
</dbReference>
<feature type="domain" description="Type II secretion system protein GspG C-terminal" evidence="7">
    <location>
        <begin position="44"/>
        <end position="120"/>
    </location>
</feature>
<evidence type="ECO:0000256" key="1">
    <source>
        <dbReference type="ARBA" id="ARBA00004167"/>
    </source>
</evidence>
<evidence type="ECO:0000313" key="8">
    <source>
        <dbReference type="EMBL" id="OGG26969.1"/>
    </source>
</evidence>
<dbReference type="InterPro" id="IPR013545">
    <property type="entry name" value="T2SS_protein-GspG_C"/>
</dbReference>
<keyword evidence="4 6" id="KW-1133">Transmembrane helix</keyword>
<evidence type="ECO:0000256" key="2">
    <source>
        <dbReference type="ARBA" id="ARBA00022481"/>
    </source>
</evidence>
<keyword evidence="2" id="KW-0488">Methylation</keyword>
<dbReference type="AlphaFoldDB" id="A0A1F6AQK2"/>
<evidence type="ECO:0000256" key="6">
    <source>
        <dbReference type="SAM" id="Phobius"/>
    </source>
</evidence>
<accession>A0A1F6AQK2</accession>
<dbReference type="NCBIfam" id="TIGR02532">
    <property type="entry name" value="IV_pilin_GFxxxE"/>
    <property type="match status" value="1"/>
</dbReference>
<protein>
    <recommendedName>
        <fullName evidence="7">Type II secretion system protein GspG C-terminal domain-containing protein</fullName>
    </recommendedName>
</protein>
<dbReference type="PANTHER" id="PTHR30093">
    <property type="entry name" value="GENERAL SECRETION PATHWAY PROTEIN G"/>
    <property type="match status" value="1"/>
</dbReference>
<dbReference type="Proteomes" id="UP000176609">
    <property type="component" value="Unassembled WGS sequence"/>
</dbReference>
<dbReference type="Pfam" id="PF08334">
    <property type="entry name" value="T2SSG"/>
    <property type="match status" value="1"/>
</dbReference>
<evidence type="ECO:0000256" key="3">
    <source>
        <dbReference type="ARBA" id="ARBA00022692"/>
    </source>
</evidence>
<dbReference type="Pfam" id="PF07963">
    <property type="entry name" value="N_methyl"/>
    <property type="match status" value="1"/>
</dbReference>
<name>A0A1F6AQK2_9BACT</name>
<dbReference type="GO" id="GO:0016020">
    <property type="term" value="C:membrane"/>
    <property type="evidence" value="ECO:0007669"/>
    <property type="project" value="UniProtKB-SubCell"/>
</dbReference>
<evidence type="ECO:0000256" key="4">
    <source>
        <dbReference type="ARBA" id="ARBA00022989"/>
    </source>
</evidence>